<gene>
    <name evidence="2" type="ORF">ACFQDH_06140</name>
</gene>
<comment type="caution">
    <text evidence="2">The sequence shown here is derived from an EMBL/GenBank/DDBJ whole genome shotgun (WGS) entry which is preliminary data.</text>
</comment>
<name>A0ABW2ADG6_9MICO</name>
<proteinExistence type="predicted"/>
<evidence type="ECO:0000313" key="2">
    <source>
        <dbReference type="EMBL" id="MFC6704856.1"/>
    </source>
</evidence>
<evidence type="ECO:0000313" key="3">
    <source>
        <dbReference type="Proteomes" id="UP001596298"/>
    </source>
</evidence>
<feature type="compositionally biased region" description="Low complexity" evidence="1">
    <location>
        <begin position="46"/>
        <end position="71"/>
    </location>
</feature>
<protein>
    <recommendedName>
        <fullName evidence="4">DUF5666 domain-containing protein</fullName>
    </recommendedName>
</protein>
<feature type="region of interest" description="Disordered" evidence="1">
    <location>
        <begin position="46"/>
        <end position="92"/>
    </location>
</feature>
<keyword evidence="3" id="KW-1185">Reference proteome</keyword>
<dbReference type="RefSeq" id="WP_382399465.1">
    <property type="nucleotide sequence ID" value="NZ_JBHSWH010000001.1"/>
</dbReference>
<dbReference type="Proteomes" id="UP001596298">
    <property type="component" value="Unassembled WGS sequence"/>
</dbReference>
<accession>A0ABW2ADG6</accession>
<reference evidence="3" key="1">
    <citation type="journal article" date="2019" name="Int. J. Syst. Evol. Microbiol.">
        <title>The Global Catalogue of Microorganisms (GCM) 10K type strain sequencing project: providing services to taxonomists for standard genome sequencing and annotation.</title>
        <authorList>
            <consortium name="The Broad Institute Genomics Platform"/>
            <consortium name="The Broad Institute Genome Sequencing Center for Infectious Disease"/>
            <person name="Wu L."/>
            <person name="Ma J."/>
        </authorList>
    </citation>
    <scope>NUCLEOTIDE SEQUENCE [LARGE SCALE GENOMIC DNA]</scope>
    <source>
        <strain evidence="3">CCUG 58127</strain>
    </source>
</reference>
<organism evidence="2 3">
    <name type="scientific">Flexivirga alba</name>
    <dbReference type="NCBI Taxonomy" id="702742"/>
    <lineage>
        <taxon>Bacteria</taxon>
        <taxon>Bacillati</taxon>
        <taxon>Actinomycetota</taxon>
        <taxon>Actinomycetes</taxon>
        <taxon>Micrococcales</taxon>
        <taxon>Dermacoccaceae</taxon>
        <taxon>Flexivirga</taxon>
    </lineage>
</organism>
<evidence type="ECO:0000256" key="1">
    <source>
        <dbReference type="SAM" id="MobiDB-lite"/>
    </source>
</evidence>
<dbReference type="EMBL" id="JBHSWH010000001">
    <property type="protein sequence ID" value="MFC6704856.1"/>
    <property type="molecule type" value="Genomic_DNA"/>
</dbReference>
<sequence length="252" mass="24909">MNNEDAGRTSPIRRFFSRRRNIALVAAAAVIVVGGGTGIAVAAGSGSQSTAVSSPSASSSSGHFPAAGSGSNARSTNEPGGTSGVVSGTSSSGFTVTTPVGAQITVNTTSATTYRDATNGSATTTSATAIKSGAGVLVLGTVNGKAIAATQVTVEPAGSSYTTAAPEVAAMQPGQQNTSKSYGTIPSYTEGQGTIVDAQTADKAVATALAKYPGGIVDRVVKLVSGDYEVHSIGTNMHHIFEDSSFTVIGAN</sequence>
<evidence type="ECO:0008006" key="4">
    <source>
        <dbReference type="Google" id="ProtNLM"/>
    </source>
</evidence>